<protein>
    <submittedName>
        <fullName evidence="1">Uncharacterized protein</fullName>
    </submittedName>
</protein>
<dbReference type="Proteomes" id="UP000054399">
    <property type="component" value="Unassembled WGS sequence"/>
</dbReference>
<gene>
    <name evidence="1" type="ORF">I308_102562</name>
</gene>
<evidence type="ECO:0000313" key="2">
    <source>
        <dbReference type="Proteomes" id="UP000054399"/>
    </source>
</evidence>
<proteinExistence type="predicted"/>
<sequence length="89" mass="9937">MDSGDSAVPLSHKSLSGSIPWHCSLVLAPDSFHRFFPLDFITNASISALRSSRYILTILTILVPFPYPLPPKPLDYLVHLSCRLQLSRT</sequence>
<organism evidence="1 2">
    <name type="scientific">Cryptococcus tetragattii IND107</name>
    <dbReference type="NCBI Taxonomy" id="1296105"/>
    <lineage>
        <taxon>Eukaryota</taxon>
        <taxon>Fungi</taxon>
        <taxon>Dikarya</taxon>
        <taxon>Basidiomycota</taxon>
        <taxon>Agaricomycotina</taxon>
        <taxon>Tremellomycetes</taxon>
        <taxon>Tremellales</taxon>
        <taxon>Cryptococcaceae</taxon>
        <taxon>Cryptococcus</taxon>
        <taxon>Cryptococcus gattii species complex</taxon>
    </lineage>
</organism>
<comment type="caution">
    <text evidence="1">The sequence shown here is derived from an EMBL/GenBank/DDBJ whole genome shotgun (WGS) entry which is preliminary data.</text>
</comment>
<dbReference type="RefSeq" id="XP_066614576.1">
    <property type="nucleotide sequence ID" value="XM_066757107.1"/>
</dbReference>
<reference evidence="2" key="1">
    <citation type="submission" date="2015-01" db="EMBL/GenBank/DDBJ databases">
        <title>The Genome Sequence of Cryptococcus gattii MMRL2647.</title>
        <authorList>
            <consortium name="The Broad Institute Genomics Platform"/>
            <person name="Cuomo C."/>
            <person name="Litvintseva A."/>
            <person name="Chen Y."/>
            <person name="Heitman J."/>
            <person name="Sun S."/>
            <person name="Springer D."/>
            <person name="Dromer F."/>
            <person name="Young S."/>
            <person name="Zeng Q."/>
            <person name="Gargeya S."/>
            <person name="Abouelleil A."/>
            <person name="Alvarado L."/>
            <person name="Chapman S.B."/>
            <person name="Gainer-Dewar J."/>
            <person name="Goldberg J."/>
            <person name="Griggs A."/>
            <person name="Gujja S."/>
            <person name="Hansen M."/>
            <person name="Howarth C."/>
            <person name="Imamovic A."/>
            <person name="Larimer J."/>
            <person name="Murphy C."/>
            <person name="Naylor J."/>
            <person name="Pearson M."/>
            <person name="Priest M."/>
            <person name="Roberts A."/>
            <person name="Saif S."/>
            <person name="Shea T."/>
            <person name="Sykes S."/>
            <person name="Wortman J."/>
            <person name="Nusbaum C."/>
            <person name="Birren B."/>
        </authorList>
    </citation>
    <scope>NUCLEOTIDE SEQUENCE [LARGE SCALE GENOMIC DNA]</scope>
    <source>
        <strain evidence="2">IND107</strain>
    </source>
</reference>
<dbReference type="EMBL" id="ATAM02000004">
    <property type="protein sequence ID" value="KAL0250389.1"/>
    <property type="molecule type" value="Genomic_DNA"/>
</dbReference>
<reference evidence="1 2" key="2">
    <citation type="submission" date="2024-01" db="EMBL/GenBank/DDBJ databases">
        <title>Comparative genomics of Cryptococcus and Kwoniella reveals pathogenesis evolution and contrasting modes of karyotype evolution via chromosome fusion or intercentromeric recombination.</title>
        <authorList>
            <person name="Coelho M.A."/>
            <person name="David-Palma M."/>
            <person name="Shea T."/>
            <person name="Bowers K."/>
            <person name="Mcginley-Smith S."/>
            <person name="Mohammad A.W."/>
            <person name="Gnirke A."/>
            <person name="Yurkov A.M."/>
            <person name="Nowrousian M."/>
            <person name="Sun S."/>
            <person name="Cuomo C.A."/>
            <person name="Heitman J."/>
        </authorList>
    </citation>
    <scope>NUCLEOTIDE SEQUENCE [LARGE SCALE GENOMIC DNA]</scope>
    <source>
        <strain evidence="1 2">IND107</strain>
    </source>
</reference>
<dbReference type="GeneID" id="91989419"/>
<accession>A0ABR3BTV3</accession>
<evidence type="ECO:0000313" key="1">
    <source>
        <dbReference type="EMBL" id="KAL0250389.1"/>
    </source>
</evidence>
<name>A0ABR3BTV3_9TREE</name>
<keyword evidence="2" id="KW-1185">Reference proteome</keyword>